<proteinExistence type="predicted"/>
<gene>
    <name evidence="1" type="ORF">CSOL1703_00011993</name>
</gene>
<dbReference type="EMBL" id="CABFOC020000014">
    <property type="protein sequence ID" value="CAH0046264.1"/>
    <property type="molecule type" value="Genomic_DNA"/>
</dbReference>
<comment type="caution">
    <text evidence="1">The sequence shown here is derived from an EMBL/GenBank/DDBJ whole genome shotgun (WGS) entry which is preliminary data.</text>
</comment>
<accession>A0A9N9YZG8</accession>
<protein>
    <submittedName>
        <fullName evidence="1">Uncharacterized protein</fullName>
    </submittedName>
</protein>
<keyword evidence="2" id="KW-1185">Reference proteome</keyword>
<evidence type="ECO:0000313" key="1">
    <source>
        <dbReference type="EMBL" id="CAH0046264.1"/>
    </source>
</evidence>
<dbReference type="AlphaFoldDB" id="A0A9N9YZG8"/>
<dbReference type="OrthoDB" id="5146557at2759"/>
<evidence type="ECO:0000313" key="2">
    <source>
        <dbReference type="Proteomes" id="UP000775872"/>
    </source>
</evidence>
<name>A0A9N9YZG8_9HYPO</name>
<sequence>MVIARYTPELRIRAFTMLDLDAFDRICRFKDAEKPAPMQEPPAGELEQSTKIENYEIFELVQNALKHELKREVAEEPELVWHGDGMDKERMQEELRRAIHLDRVEDFSPEREDIPDCDLLMDELDQQMEEIALRRFRPEKEPAWDRVAMTAAALIVCISISRELSYWW</sequence>
<organism evidence="1 2">
    <name type="scientific">Clonostachys solani</name>
    <dbReference type="NCBI Taxonomy" id="160281"/>
    <lineage>
        <taxon>Eukaryota</taxon>
        <taxon>Fungi</taxon>
        <taxon>Dikarya</taxon>
        <taxon>Ascomycota</taxon>
        <taxon>Pezizomycotina</taxon>
        <taxon>Sordariomycetes</taxon>
        <taxon>Hypocreomycetidae</taxon>
        <taxon>Hypocreales</taxon>
        <taxon>Bionectriaceae</taxon>
        <taxon>Clonostachys</taxon>
    </lineage>
</organism>
<dbReference type="Proteomes" id="UP000775872">
    <property type="component" value="Unassembled WGS sequence"/>
</dbReference>
<reference evidence="1" key="1">
    <citation type="submission" date="2021-10" db="EMBL/GenBank/DDBJ databases">
        <authorList>
            <person name="Piombo E."/>
        </authorList>
    </citation>
    <scope>NUCLEOTIDE SEQUENCE</scope>
</reference>